<keyword evidence="6" id="KW-0804">Transcription</keyword>
<dbReference type="CDD" id="cd12148">
    <property type="entry name" value="fungal_TF_MHR"/>
    <property type="match status" value="1"/>
</dbReference>
<evidence type="ECO:0000256" key="7">
    <source>
        <dbReference type="ARBA" id="ARBA00023242"/>
    </source>
</evidence>
<feature type="region of interest" description="Disordered" evidence="8">
    <location>
        <begin position="128"/>
        <end position="208"/>
    </location>
</feature>
<dbReference type="VEuPathDB" id="FungiDB:BON22_1024"/>
<keyword evidence="5" id="KW-0238">DNA-binding</keyword>
<dbReference type="GO" id="GO:0000981">
    <property type="term" value="F:DNA-binding transcription factor activity, RNA polymerase II-specific"/>
    <property type="evidence" value="ECO:0007669"/>
    <property type="project" value="InterPro"/>
</dbReference>
<dbReference type="Pfam" id="PF00172">
    <property type="entry name" value="Zn_clus"/>
    <property type="match status" value="1"/>
</dbReference>
<gene>
    <name evidence="10" type="ORF">BON22_1024</name>
</gene>
<evidence type="ECO:0000256" key="2">
    <source>
        <dbReference type="ARBA" id="ARBA00022723"/>
    </source>
</evidence>
<evidence type="ECO:0000256" key="4">
    <source>
        <dbReference type="ARBA" id="ARBA00023015"/>
    </source>
</evidence>
<keyword evidence="2" id="KW-0479">Metal-binding</keyword>
<evidence type="ECO:0000256" key="6">
    <source>
        <dbReference type="ARBA" id="ARBA00023163"/>
    </source>
</evidence>
<comment type="subcellular location">
    <subcellularLocation>
        <location evidence="1">Nucleus</location>
    </subcellularLocation>
</comment>
<dbReference type="PROSITE" id="PS50048">
    <property type="entry name" value="ZN2_CY6_FUNGAL_2"/>
    <property type="match status" value="1"/>
</dbReference>
<feature type="region of interest" description="Disordered" evidence="8">
    <location>
        <begin position="1"/>
        <end position="20"/>
    </location>
</feature>
<dbReference type="SMART" id="SM00066">
    <property type="entry name" value="GAL4"/>
    <property type="match status" value="1"/>
</dbReference>
<dbReference type="GO" id="GO:0043565">
    <property type="term" value="F:sequence-specific DNA binding"/>
    <property type="evidence" value="ECO:0007669"/>
    <property type="project" value="TreeGrafter"/>
</dbReference>
<dbReference type="PANTHER" id="PTHR47540">
    <property type="entry name" value="THIAMINE REPRESSIBLE GENES REGULATORY PROTEIN THI5"/>
    <property type="match status" value="1"/>
</dbReference>
<dbReference type="EMBL" id="MPUK01000002">
    <property type="protein sequence ID" value="ONH68858.1"/>
    <property type="molecule type" value="Genomic_DNA"/>
</dbReference>
<dbReference type="CDD" id="cd00067">
    <property type="entry name" value="GAL4"/>
    <property type="match status" value="1"/>
</dbReference>
<feature type="compositionally biased region" description="Polar residues" evidence="8">
    <location>
        <begin position="143"/>
        <end position="163"/>
    </location>
</feature>
<dbReference type="GO" id="GO:0005634">
    <property type="term" value="C:nucleus"/>
    <property type="evidence" value="ECO:0007669"/>
    <property type="project" value="UniProtKB-SubCell"/>
</dbReference>
<feature type="domain" description="Zn(2)-C6 fungal-type" evidence="9">
    <location>
        <begin position="29"/>
        <end position="58"/>
    </location>
</feature>
<evidence type="ECO:0000313" key="11">
    <source>
        <dbReference type="Proteomes" id="UP000189513"/>
    </source>
</evidence>
<organism evidence="10 11">
    <name type="scientific">Cyberlindnera fabianii</name>
    <name type="common">Yeast</name>
    <name type="synonym">Hansenula fabianii</name>
    <dbReference type="NCBI Taxonomy" id="36022"/>
    <lineage>
        <taxon>Eukaryota</taxon>
        <taxon>Fungi</taxon>
        <taxon>Dikarya</taxon>
        <taxon>Ascomycota</taxon>
        <taxon>Saccharomycotina</taxon>
        <taxon>Saccharomycetes</taxon>
        <taxon>Phaffomycetales</taxon>
        <taxon>Phaffomycetaceae</taxon>
        <taxon>Cyberlindnera</taxon>
    </lineage>
</organism>
<dbReference type="SUPFAM" id="SSF57701">
    <property type="entry name" value="Zn2/Cys6 DNA-binding domain"/>
    <property type="match status" value="1"/>
</dbReference>
<dbReference type="STRING" id="36022.A0A1V2LAD5"/>
<accession>A0A1V2LAD5</accession>
<evidence type="ECO:0000256" key="5">
    <source>
        <dbReference type="ARBA" id="ARBA00023125"/>
    </source>
</evidence>
<evidence type="ECO:0000256" key="1">
    <source>
        <dbReference type="ARBA" id="ARBA00004123"/>
    </source>
</evidence>
<evidence type="ECO:0000256" key="8">
    <source>
        <dbReference type="SAM" id="MobiDB-lite"/>
    </source>
</evidence>
<proteinExistence type="predicted"/>
<dbReference type="Proteomes" id="UP000189513">
    <property type="component" value="Unassembled WGS sequence"/>
</dbReference>
<protein>
    <submittedName>
        <fullName evidence="10">Activator of stress genes 1</fullName>
    </submittedName>
</protein>
<name>A0A1V2LAD5_CYBFA</name>
<dbReference type="InterPro" id="IPR051711">
    <property type="entry name" value="Stress_Response_Reg"/>
</dbReference>
<keyword evidence="7" id="KW-0539">Nucleus</keyword>
<dbReference type="OMA" id="IANCHTK"/>
<keyword evidence="11" id="KW-1185">Reference proteome</keyword>
<dbReference type="InterPro" id="IPR036864">
    <property type="entry name" value="Zn2-C6_fun-type_DNA-bd_sf"/>
</dbReference>
<dbReference type="AlphaFoldDB" id="A0A1V2LAD5"/>
<dbReference type="Gene3D" id="4.10.240.10">
    <property type="entry name" value="Zn(2)-C6 fungal-type DNA-binding domain"/>
    <property type="match status" value="1"/>
</dbReference>
<keyword evidence="3" id="KW-0862">Zinc</keyword>
<dbReference type="PANTHER" id="PTHR47540:SF1">
    <property type="entry name" value="ACTIVATOR OF STRESS GENES 1-RELATED"/>
    <property type="match status" value="1"/>
</dbReference>
<dbReference type="GO" id="GO:0008270">
    <property type="term" value="F:zinc ion binding"/>
    <property type="evidence" value="ECO:0007669"/>
    <property type="project" value="InterPro"/>
</dbReference>
<keyword evidence="4" id="KW-0805">Transcription regulation</keyword>
<dbReference type="GO" id="GO:0045944">
    <property type="term" value="P:positive regulation of transcription by RNA polymerase II"/>
    <property type="evidence" value="ECO:0007669"/>
    <property type="project" value="TreeGrafter"/>
</dbReference>
<dbReference type="InterPro" id="IPR007219">
    <property type="entry name" value="XnlR_reg_dom"/>
</dbReference>
<dbReference type="SMART" id="SM00906">
    <property type="entry name" value="Fungal_trans"/>
    <property type="match status" value="1"/>
</dbReference>
<sequence>MPQSQDPGSPAIVIPADGKSQKRKRVTRACDECRKKKVKCDGQQPCIHCTVYSYDCTYDQPTNRKKTGADLHLIEAKLRAAEQVLHLLLPDIDVFESNFSYETFEEQYTKLTSSDGSIKLQELADEYTKNAPPPIKPDPDAGTPNSITSGSRPTPTATGTLTPTTQQSQQTQSQSQSQQQQQSSTPDRKLKRPKLNIPQPNVDGSIESKDGREIKIILPPKNVALELVTKTWASPCVLFRFYHRPSFIKDLDELYETDADHYTNKQNKFLPLAYSVMAVGALFRKRNGVDDKFLDDEGYRYFVAARKLIDITDARDLYAIQTIVMLILFLQCSARLSTCYSYIGVALRSALREGLHRKLAHDFNPIELETRKRIFWTIYKMDIYVNTMLGLPRSISQEDIDQELPLELDDENITEDCYLKQEPGKLSSAAIANCHTKLMLVLNNIVKNLYPINSDLRLTSHDKVSEMELELRAWLSNLPKELIPGYDPPFQYYKG</sequence>
<dbReference type="GO" id="GO:0006351">
    <property type="term" value="P:DNA-templated transcription"/>
    <property type="evidence" value="ECO:0007669"/>
    <property type="project" value="InterPro"/>
</dbReference>
<evidence type="ECO:0000259" key="9">
    <source>
        <dbReference type="PROSITE" id="PS50048"/>
    </source>
</evidence>
<reference evidence="11" key="1">
    <citation type="journal article" date="2017" name="Genome Announc.">
        <title>Genome sequences of Cyberlindnera fabianii 65, Pichia kudriavzevii 129, and Saccharomyces cerevisiae 131 isolated from fermented masau fruits in Zimbabwe.</title>
        <authorList>
            <person name="van Rijswijck I.M.H."/>
            <person name="Derks M.F.L."/>
            <person name="Abee T."/>
            <person name="de Ridder D."/>
            <person name="Smid E.J."/>
        </authorList>
    </citation>
    <scope>NUCLEOTIDE SEQUENCE [LARGE SCALE GENOMIC DNA]</scope>
    <source>
        <strain evidence="11">65</strain>
    </source>
</reference>
<dbReference type="InterPro" id="IPR001138">
    <property type="entry name" value="Zn2Cys6_DnaBD"/>
</dbReference>
<comment type="caution">
    <text evidence="10">The sequence shown here is derived from an EMBL/GenBank/DDBJ whole genome shotgun (WGS) entry which is preliminary data.</text>
</comment>
<evidence type="ECO:0000256" key="3">
    <source>
        <dbReference type="ARBA" id="ARBA00022833"/>
    </source>
</evidence>
<dbReference type="PROSITE" id="PS00463">
    <property type="entry name" value="ZN2_CY6_FUNGAL_1"/>
    <property type="match status" value="1"/>
</dbReference>
<feature type="compositionally biased region" description="Low complexity" evidence="8">
    <location>
        <begin position="164"/>
        <end position="185"/>
    </location>
</feature>
<dbReference type="Pfam" id="PF04082">
    <property type="entry name" value="Fungal_trans"/>
    <property type="match status" value="1"/>
</dbReference>
<evidence type="ECO:0000313" key="10">
    <source>
        <dbReference type="EMBL" id="ONH68858.1"/>
    </source>
</evidence>